<dbReference type="PANTHER" id="PTHR37984:SF11">
    <property type="entry name" value="INTEGRASE CATALYTIC DOMAIN-CONTAINING PROTEIN"/>
    <property type="match status" value="1"/>
</dbReference>
<dbReference type="GO" id="GO:0003676">
    <property type="term" value="F:nucleic acid binding"/>
    <property type="evidence" value="ECO:0007669"/>
    <property type="project" value="InterPro"/>
</dbReference>
<gene>
    <name evidence="12" type="ORF">PARMNEM_LOCUS14067</name>
</gene>
<dbReference type="PROSITE" id="PS50158">
    <property type="entry name" value="ZF_CCHC"/>
    <property type="match status" value="1"/>
</dbReference>
<evidence type="ECO:0000259" key="10">
    <source>
        <dbReference type="PROSITE" id="PS50158"/>
    </source>
</evidence>
<dbReference type="InterPro" id="IPR043502">
    <property type="entry name" value="DNA/RNA_pol_sf"/>
</dbReference>
<evidence type="ECO:0000313" key="12">
    <source>
        <dbReference type="EMBL" id="CAK1594433.1"/>
    </source>
</evidence>
<dbReference type="SUPFAM" id="SSF50630">
    <property type="entry name" value="Acid proteases"/>
    <property type="match status" value="1"/>
</dbReference>
<keyword evidence="5" id="KW-0255">Endonuclease</keyword>
<dbReference type="PANTHER" id="PTHR37984">
    <property type="entry name" value="PROTEIN CBG26694"/>
    <property type="match status" value="1"/>
</dbReference>
<feature type="domain" description="Reverse transcriptase" evidence="11">
    <location>
        <begin position="465"/>
        <end position="642"/>
    </location>
</feature>
<keyword evidence="13" id="KW-1185">Reference proteome</keyword>
<dbReference type="SUPFAM" id="SSF56672">
    <property type="entry name" value="DNA/RNA polymerases"/>
    <property type="match status" value="1"/>
</dbReference>
<feature type="domain" description="CCHC-type" evidence="10">
    <location>
        <begin position="237"/>
        <end position="252"/>
    </location>
</feature>
<dbReference type="FunFam" id="3.10.20.370:FF:000001">
    <property type="entry name" value="Retrovirus-related Pol polyprotein from transposon 17.6-like protein"/>
    <property type="match status" value="1"/>
</dbReference>
<dbReference type="GO" id="GO:0016787">
    <property type="term" value="F:hydrolase activity"/>
    <property type="evidence" value="ECO:0007669"/>
    <property type="project" value="UniProtKB-KW"/>
</dbReference>
<keyword evidence="2" id="KW-0808">Transferase</keyword>
<dbReference type="InterPro" id="IPR050951">
    <property type="entry name" value="Retrovirus_Pol_polyprotein"/>
</dbReference>
<accession>A0AAV1LGD2</accession>
<dbReference type="InterPro" id="IPR000477">
    <property type="entry name" value="RT_dom"/>
</dbReference>
<evidence type="ECO:0000256" key="6">
    <source>
        <dbReference type="ARBA" id="ARBA00022801"/>
    </source>
</evidence>
<keyword evidence="3" id="KW-0548">Nucleotidyltransferase</keyword>
<dbReference type="GO" id="GO:0003964">
    <property type="term" value="F:RNA-directed DNA polymerase activity"/>
    <property type="evidence" value="ECO:0007669"/>
    <property type="project" value="UniProtKB-KW"/>
</dbReference>
<dbReference type="InterPro" id="IPR043128">
    <property type="entry name" value="Rev_trsase/Diguanyl_cyclase"/>
</dbReference>
<dbReference type="FunFam" id="1.10.340.70:FF:000003">
    <property type="entry name" value="Protein CBG25708"/>
    <property type="match status" value="1"/>
</dbReference>
<evidence type="ECO:0000256" key="8">
    <source>
        <dbReference type="PROSITE-ProRule" id="PRU00047"/>
    </source>
</evidence>
<reference evidence="12 13" key="1">
    <citation type="submission" date="2023-11" db="EMBL/GenBank/DDBJ databases">
        <authorList>
            <person name="Hedman E."/>
            <person name="Englund M."/>
            <person name="Stromberg M."/>
            <person name="Nyberg Akerstrom W."/>
            <person name="Nylinder S."/>
            <person name="Jareborg N."/>
            <person name="Kallberg Y."/>
            <person name="Kronander E."/>
        </authorList>
    </citation>
    <scope>NUCLEOTIDE SEQUENCE [LARGE SCALE GENOMIC DNA]</scope>
</reference>
<keyword evidence="4" id="KW-0540">Nuclease</keyword>
<evidence type="ECO:0000256" key="4">
    <source>
        <dbReference type="ARBA" id="ARBA00022722"/>
    </source>
</evidence>
<dbReference type="EC" id="2.7.7.49" evidence="1"/>
<dbReference type="CDD" id="cd09274">
    <property type="entry name" value="RNase_HI_RT_Ty3"/>
    <property type="match status" value="1"/>
</dbReference>
<dbReference type="Gene3D" id="1.10.340.70">
    <property type="match status" value="1"/>
</dbReference>
<evidence type="ECO:0000256" key="1">
    <source>
        <dbReference type="ARBA" id="ARBA00012493"/>
    </source>
</evidence>
<feature type="region of interest" description="Disordered" evidence="9">
    <location>
        <begin position="262"/>
        <end position="286"/>
    </location>
</feature>
<dbReference type="Pfam" id="PF17917">
    <property type="entry name" value="RT_RNaseH"/>
    <property type="match status" value="1"/>
</dbReference>
<dbReference type="Proteomes" id="UP001314205">
    <property type="component" value="Unassembled WGS sequence"/>
</dbReference>
<dbReference type="GO" id="GO:0008270">
    <property type="term" value="F:zinc ion binding"/>
    <property type="evidence" value="ECO:0007669"/>
    <property type="project" value="UniProtKB-KW"/>
</dbReference>
<comment type="caution">
    <text evidence="12">The sequence shown here is derived from an EMBL/GenBank/DDBJ whole genome shotgun (WGS) entry which is preliminary data.</text>
</comment>
<dbReference type="Pfam" id="PF00078">
    <property type="entry name" value="RVT_1"/>
    <property type="match status" value="1"/>
</dbReference>
<dbReference type="InterPro" id="IPR041373">
    <property type="entry name" value="RT_RNaseH"/>
</dbReference>
<dbReference type="Gene3D" id="3.30.70.270">
    <property type="match status" value="2"/>
</dbReference>
<evidence type="ECO:0000256" key="9">
    <source>
        <dbReference type="SAM" id="MobiDB-lite"/>
    </source>
</evidence>
<proteinExistence type="predicted"/>
<protein>
    <recommendedName>
        <fullName evidence="1">RNA-directed DNA polymerase</fullName>
        <ecNumber evidence="1">2.7.7.49</ecNumber>
    </recommendedName>
</protein>
<dbReference type="Gene3D" id="2.40.70.10">
    <property type="entry name" value="Acid Proteases"/>
    <property type="match status" value="1"/>
</dbReference>
<organism evidence="12 13">
    <name type="scientific">Parnassius mnemosyne</name>
    <name type="common">clouded apollo</name>
    <dbReference type="NCBI Taxonomy" id="213953"/>
    <lineage>
        <taxon>Eukaryota</taxon>
        <taxon>Metazoa</taxon>
        <taxon>Ecdysozoa</taxon>
        <taxon>Arthropoda</taxon>
        <taxon>Hexapoda</taxon>
        <taxon>Insecta</taxon>
        <taxon>Pterygota</taxon>
        <taxon>Neoptera</taxon>
        <taxon>Endopterygota</taxon>
        <taxon>Lepidoptera</taxon>
        <taxon>Glossata</taxon>
        <taxon>Ditrysia</taxon>
        <taxon>Papilionoidea</taxon>
        <taxon>Papilionidae</taxon>
        <taxon>Parnassiinae</taxon>
        <taxon>Parnassini</taxon>
        <taxon>Parnassius</taxon>
        <taxon>Driopa</taxon>
    </lineage>
</organism>
<evidence type="ECO:0000259" key="11">
    <source>
        <dbReference type="PROSITE" id="PS50878"/>
    </source>
</evidence>
<keyword evidence="8" id="KW-0862">Zinc</keyword>
<dbReference type="InterPro" id="IPR001878">
    <property type="entry name" value="Znf_CCHC"/>
</dbReference>
<keyword evidence="7" id="KW-0695">RNA-directed DNA polymerase</keyword>
<dbReference type="CDD" id="cd01647">
    <property type="entry name" value="RT_LTR"/>
    <property type="match status" value="1"/>
</dbReference>
<dbReference type="PROSITE" id="PS50878">
    <property type="entry name" value="RT_POL"/>
    <property type="match status" value="1"/>
</dbReference>
<evidence type="ECO:0000313" key="13">
    <source>
        <dbReference type="Proteomes" id="UP001314205"/>
    </source>
</evidence>
<dbReference type="Pfam" id="PF17921">
    <property type="entry name" value="Integrase_H2C2"/>
    <property type="match status" value="1"/>
</dbReference>
<keyword evidence="8" id="KW-0479">Metal-binding</keyword>
<dbReference type="GO" id="GO:0004519">
    <property type="term" value="F:endonuclease activity"/>
    <property type="evidence" value="ECO:0007669"/>
    <property type="project" value="UniProtKB-KW"/>
</dbReference>
<dbReference type="AlphaFoldDB" id="A0AAV1LGD2"/>
<evidence type="ECO:0000256" key="5">
    <source>
        <dbReference type="ARBA" id="ARBA00022759"/>
    </source>
</evidence>
<dbReference type="InterPro" id="IPR021109">
    <property type="entry name" value="Peptidase_aspartic_dom_sf"/>
</dbReference>
<evidence type="ECO:0000256" key="7">
    <source>
        <dbReference type="ARBA" id="ARBA00022918"/>
    </source>
</evidence>
<keyword evidence="8" id="KW-0863">Zinc-finger</keyword>
<dbReference type="Gene3D" id="3.10.10.10">
    <property type="entry name" value="HIV Type 1 Reverse Transcriptase, subunit A, domain 1"/>
    <property type="match status" value="1"/>
</dbReference>
<dbReference type="FunFam" id="3.30.70.270:FF:000020">
    <property type="entry name" value="Transposon Tf2-6 polyprotein-like Protein"/>
    <property type="match status" value="1"/>
</dbReference>
<dbReference type="InterPro" id="IPR041588">
    <property type="entry name" value="Integrase_H2C2"/>
</dbReference>
<dbReference type="EMBL" id="CAVLGL010000090">
    <property type="protein sequence ID" value="CAK1594433.1"/>
    <property type="molecule type" value="Genomic_DNA"/>
</dbReference>
<name>A0AAV1LGD2_9NEOP</name>
<keyword evidence="6" id="KW-0378">Hydrolase</keyword>
<sequence length="994" mass="114390">MSNLLPSPEKLELEGDSTSVGLRWEKWKRYLKIYLEAADIQCPIKKRATLLLLGGTGLQDIFYNLPDTSAVQEGVDNFELALKQLDNYFLPKQNKTYERHIFRSIKQEDGENFEKFLLKLRDQAKKCKFDKPDDYIIDQIIERCASVELRKKILTMGDDVTLDKVVIEAKTLEAVNHQLESYERKEKTSEINSVTSKSNDTSKWGNTEMRSGNFKCGRCGKATHNIQDPKCPAKEKKCHGCGKVGHYQRCCKTKLNRFKRKIEHEQEEDIRNNRNKRPRKDSSVNTLEDNDSQYIFNVNDDATIKCDVGGVEFHMLIDSGCKSNLITDKAWEYLKIHKVSCKNQTKKPNKILLAYGSSIPLDVKGSFETEIKTNGKTDPCSIYVIKNGSRNLLGKDSAIRLGVLKVGVSINHVDQELSKQFPKFKGILVEIPINKSIKPVIQPYRRIPIPIEENIKRKIKELLDADIIEEVDEPSLWVSPIVPILKDNGDIRLCVDMRRANTAILRENHPLPSMDHLLPKIRKAKYFSKLDIKNAFHQVELHPNSRYLTTFVTSSGLYRYKRLMFGVSCAPELFQKILEKMIIKCEGVINFIDDILIWGSSGEEHDLRLSQVLDVLNENNVLLNKDKCLYKVQKVKFLGHELTPEGVTPLPKYIKSIQEFRVPNTIEELQSFLGLVNYINKWIPKLATINEPLRELLRIKLGKKANIEKYWTKKQDHAFKCLKERLTKIETLGYYDVKDKTQVIADASPVGLGAVLVQIDERGPRIIGYGNRTLTDCERKYSQTEKEALALVWAVEHFNTFLFGKEFDLITDHKPLEFLFSPKSKPCARVERWVLKLQAYRYKIKYKPGNTNIADPLSRLCKETNVQPIRDDHICQIVQLAKPHAISMRDIILQSGSDLEITNVKNGLYKNQWDESVKTFKIFEDELCFYDNILLRGNKIVIPNKLRQQVLVAAHEGHPGIVSMKERLRAKVWWPKIDKDVEMLVKSCKGCTLV</sequence>
<evidence type="ECO:0000256" key="3">
    <source>
        <dbReference type="ARBA" id="ARBA00022695"/>
    </source>
</evidence>
<dbReference type="Gene3D" id="4.10.60.10">
    <property type="entry name" value="Zinc finger, CCHC-type"/>
    <property type="match status" value="1"/>
</dbReference>
<evidence type="ECO:0000256" key="2">
    <source>
        <dbReference type="ARBA" id="ARBA00022679"/>
    </source>
</evidence>